<keyword evidence="2" id="KW-1003">Cell membrane</keyword>
<keyword evidence="9" id="KW-1185">Reference proteome</keyword>
<evidence type="ECO:0000256" key="3">
    <source>
        <dbReference type="ARBA" id="ARBA00022692"/>
    </source>
</evidence>
<comment type="caution">
    <text evidence="8">The sequence shown here is derived from an EMBL/GenBank/DDBJ whole genome shotgun (WGS) entry which is preliminary data.</text>
</comment>
<keyword evidence="5 6" id="KW-0472">Membrane</keyword>
<name>A0ABP9SH25_9GAMM</name>
<feature type="domain" description="RDD" evidence="7">
    <location>
        <begin position="3"/>
        <end position="124"/>
    </location>
</feature>
<evidence type="ECO:0000256" key="5">
    <source>
        <dbReference type="ARBA" id="ARBA00023136"/>
    </source>
</evidence>
<dbReference type="Proteomes" id="UP001501600">
    <property type="component" value="Unassembled WGS sequence"/>
</dbReference>
<evidence type="ECO:0000256" key="6">
    <source>
        <dbReference type="SAM" id="Phobius"/>
    </source>
</evidence>
<feature type="transmembrane region" description="Helical" evidence="6">
    <location>
        <begin position="41"/>
        <end position="60"/>
    </location>
</feature>
<protein>
    <submittedName>
        <fullName evidence="8">RDD family protein</fullName>
    </submittedName>
</protein>
<comment type="subcellular location">
    <subcellularLocation>
        <location evidence="1">Cell membrane</location>
        <topology evidence="1">Multi-pass membrane protein</topology>
    </subcellularLocation>
</comment>
<dbReference type="InterPro" id="IPR051791">
    <property type="entry name" value="Pra-immunoreactive"/>
</dbReference>
<reference evidence="9" key="1">
    <citation type="journal article" date="2019" name="Int. J. Syst. Evol. Microbiol.">
        <title>The Global Catalogue of Microorganisms (GCM) 10K type strain sequencing project: providing services to taxonomists for standard genome sequencing and annotation.</title>
        <authorList>
            <consortium name="The Broad Institute Genomics Platform"/>
            <consortium name="The Broad Institute Genome Sequencing Center for Infectious Disease"/>
            <person name="Wu L."/>
            <person name="Ma J."/>
        </authorList>
    </citation>
    <scope>NUCLEOTIDE SEQUENCE [LARGE SCALE GENOMIC DNA]</scope>
    <source>
        <strain evidence="9">JCM 18720</strain>
    </source>
</reference>
<evidence type="ECO:0000256" key="4">
    <source>
        <dbReference type="ARBA" id="ARBA00022989"/>
    </source>
</evidence>
<evidence type="ECO:0000259" key="7">
    <source>
        <dbReference type="Pfam" id="PF06271"/>
    </source>
</evidence>
<dbReference type="InterPro" id="IPR010432">
    <property type="entry name" value="RDD"/>
</dbReference>
<evidence type="ECO:0000256" key="2">
    <source>
        <dbReference type="ARBA" id="ARBA00022475"/>
    </source>
</evidence>
<evidence type="ECO:0000313" key="9">
    <source>
        <dbReference type="Proteomes" id="UP001501600"/>
    </source>
</evidence>
<keyword evidence="3 6" id="KW-0812">Transmembrane</keyword>
<feature type="transmembrane region" description="Helical" evidence="6">
    <location>
        <begin position="6"/>
        <end position="32"/>
    </location>
</feature>
<evidence type="ECO:0000313" key="8">
    <source>
        <dbReference type="EMBL" id="GAA5194850.1"/>
    </source>
</evidence>
<evidence type="ECO:0000256" key="1">
    <source>
        <dbReference type="ARBA" id="ARBA00004651"/>
    </source>
</evidence>
<dbReference type="PANTHER" id="PTHR36115">
    <property type="entry name" value="PROLINE-RICH ANTIGEN HOMOLOG-RELATED"/>
    <property type="match status" value="1"/>
</dbReference>
<sequence>MQYGGFWLRLLAGVIDTLLLMAVLTPGITLVFGQSLAQSSLLAKAVSYLLPAIAVIIFWVQRSATPGKSLLRLRIVNADGGGTPTKRQLVVRYLGYYIATLPLFLGLFWIAWDPRKQGWHDKLSQTLVVRDPPNRRT</sequence>
<dbReference type="EMBL" id="BAABLF010000030">
    <property type="protein sequence ID" value="GAA5194850.1"/>
    <property type="molecule type" value="Genomic_DNA"/>
</dbReference>
<keyword evidence="4 6" id="KW-1133">Transmembrane helix</keyword>
<organism evidence="8 9">
    <name type="scientific">Ferrimonas gelatinilytica</name>
    <dbReference type="NCBI Taxonomy" id="1255257"/>
    <lineage>
        <taxon>Bacteria</taxon>
        <taxon>Pseudomonadati</taxon>
        <taxon>Pseudomonadota</taxon>
        <taxon>Gammaproteobacteria</taxon>
        <taxon>Alteromonadales</taxon>
        <taxon>Ferrimonadaceae</taxon>
        <taxon>Ferrimonas</taxon>
    </lineage>
</organism>
<gene>
    <name evidence="8" type="ORF">GCM10025772_28770</name>
</gene>
<feature type="transmembrane region" description="Helical" evidence="6">
    <location>
        <begin position="94"/>
        <end position="112"/>
    </location>
</feature>
<dbReference type="RefSeq" id="WP_345317873.1">
    <property type="nucleotide sequence ID" value="NZ_BAABLF010000030.1"/>
</dbReference>
<dbReference type="Pfam" id="PF06271">
    <property type="entry name" value="RDD"/>
    <property type="match status" value="1"/>
</dbReference>
<proteinExistence type="predicted"/>
<accession>A0ABP9SH25</accession>
<dbReference type="PANTHER" id="PTHR36115:SF4">
    <property type="entry name" value="MEMBRANE PROTEIN"/>
    <property type="match status" value="1"/>
</dbReference>